<gene>
    <name evidence="2" type="ORF">HJ588_01855</name>
</gene>
<dbReference type="GO" id="GO:0016747">
    <property type="term" value="F:acyltransferase activity, transferring groups other than amino-acyl groups"/>
    <property type="evidence" value="ECO:0007669"/>
    <property type="project" value="InterPro"/>
</dbReference>
<dbReference type="Pfam" id="PF00583">
    <property type="entry name" value="Acetyltransf_1"/>
    <property type="match status" value="1"/>
</dbReference>
<evidence type="ECO:0000259" key="1">
    <source>
        <dbReference type="PROSITE" id="PS51186"/>
    </source>
</evidence>
<evidence type="ECO:0000313" key="3">
    <source>
        <dbReference type="Proteomes" id="UP000557772"/>
    </source>
</evidence>
<dbReference type="EMBL" id="JABENB010000001">
    <property type="protein sequence ID" value="NNG38021.1"/>
    <property type="molecule type" value="Genomic_DNA"/>
</dbReference>
<dbReference type="InterPro" id="IPR016181">
    <property type="entry name" value="Acyl_CoA_acyltransferase"/>
</dbReference>
<name>A0A849AFK2_9MICO</name>
<protein>
    <submittedName>
        <fullName evidence="2">GNAT family N-acetyltransferase</fullName>
    </submittedName>
</protein>
<organism evidence="2 3">
    <name type="scientific">Flexivirga aerilata</name>
    <dbReference type="NCBI Taxonomy" id="1656889"/>
    <lineage>
        <taxon>Bacteria</taxon>
        <taxon>Bacillati</taxon>
        <taxon>Actinomycetota</taxon>
        <taxon>Actinomycetes</taxon>
        <taxon>Micrococcales</taxon>
        <taxon>Dermacoccaceae</taxon>
        <taxon>Flexivirga</taxon>
    </lineage>
</organism>
<dbReference type="SUPFAM" id="SSF55729">
    <property type="entry name" value="Acyl-CoA N-acyltransferases (Nat)"/>
    <property type="match status" value="1"/>
</dbReference>
<proteinExistence type="predicted"/>
<dbReference type="Gene3D" id="3.40.630.30">
    <property type="match status" value="1"/>
</dbReference>
<comment type="caution">
    <text evidence="2">The sequence shown here is derived from an EMBL/GenBank/DDBJ whole genome shotgun (WGS) entry which is preliminary data.</text>
</comment>
<dbReference type="Proteomes" id="UP000557772">
    <property type="component" value="Unassembled WGS sequence"/>
</dbReference>
<keyword evidence="3" id="KW-1185">Reference proteome</keyword>
<keyword evidence="2" id="KW-0808">Transferase</keyword>
<evidence type="ECO:0000313" key="2">
    <source>
        <dbReference type="EMBL" id="NNG38021.1"/>
    </source>
</evidence>
<sequence length="245" mass="26343">MRSAVRVERLGPLLLGTFRGGRGFVSYAPFAATGNGMLGDLVDAAVAHFSADPEVTEFEWKTRGHDELPGLEQLLTERGLVPEEPESVMVGEAAALAVDVPLPAGVSLQQVTDRAGLELMCTMQATVFGDPPESVGPRVEDHLREFAEDTTGMEAWVAVADGKVISAGRVNPVPGTNFAGIWGGSTLPEWRGKGIYRALTAARARAALRAGKSLINSDSTEYSRPILERYGFAKVTTTTPYIWRR</sequence>
<accession>A0A849AFK2</accession>
<reference evidence="2 3" key="1">
    <citation type="submission" date="2020-05" db="EMBL/GenBank/DDBJ databases">
        <title>Flexivirga sp. ID2601S isolated from air conditioner.</title>
        <authorList>
            <person name="Kim D.H."/>
        </authorList>
    </citation>
    <scope>NUCLEOTIDE SEQUENCE [LARGE SCALE GENOMIC DNA]</scope>
    <source>
        <strain evidence="2 3">ID2601S</strain>
    </source>
</reference>
<dbReference type="PROSITE" id="PS51186">
    <property type="entry name" value="GNAT"/>
    <property type="match status" value="1"/>
</dbReference>
<feature type="domain" description="N-acetyltransferase" evidence="1">
    <location>
        <begin position="106"/>
        <end position="245"/>
    </location>
</feature>
<dbReference type="InterPro" id="IPR000182">
    <property type="entry name" value="GNAT_dom"/>
</dbReference>
<dbReference type="AlphaFoldDB" id="A0A849AFK2"/>